<dbReference type="InterPro" id="IPR001279">
    <property type="entry name" value="Metallo-B-lactamas"/>
</dbReference>
<feature type="domain" description="Metallo-beta-lactamase" evidence="1">
    <location>
        <begin position="41"/>
        <end position="268"/>
    </location>
</feature>
<dbReference type="InterPro" id="IPR048933">
    <property type="entry name" value="B_lactamase-like_C"/>
</dbReference>
<reference evidence="2 3" key="1">
    <citation type="submission" date="2017-01" db="EMBL/GenBank/DDBJ databases">
        <title>Complete Genome Sequence of Paenalcaligenes hominis, Isolated from a paraplegic Patient with neurogenic bladder.</title>
        <authorList>
            <person name="Mukhopadhyay R."/>
            <person name="Joaquin J."/>
            <person name="Hogue R."/>
            <person name="Kilaru A."/>
            <person name="Jospin G."/>
            <person name="Mars K."/>
            <person name="Eisen J.A."/>
            <person name="Chaturvedi V."/>
        </authorList>
    </citation>
    <scope>NUCLEOTIDE SEQUENCE [LARGE SCALE GENOMIC DNA]</scope>
    <source>
        <strain evidence="2 3">15S00501</strain>
    </source>
</reference>
<dbReference type="SUPFAM" id="SSF56281">
    <property type="entry name" value="Metallo-hydrolase/oxidoreductase"/>
    <property type="match status" value="1"/>
</dbReference>
<dbReference type="EMBL" id="CP019697">
    <property type="protein sequence ID" value="AQS51600.1"/>
    <property type="molecule type" value="Genomic_DNA"/>
</dbReference>
<dbReference type="Proteomes" id="UP000189369">
    <property type="component" value="Chromosome"/>
</dbReference>
<dbReference type="PANTHER" id="PTHR23131:SF4">
    <property type="entry name" value="METALLO-BETA-LACTAMASE SUPERFAMILY POTEIN"/>
    <property type="match status" value="1"/>
</dbReference>
<dbReference type="GO" id="GO:0016787">
    <property type="term" value="F:hydrolase activity"/>
    <property type="evidence" value="ECO:0007669"/>
    <property type="project" value="UniProtKB-KW"/>
</dbReference>
<organism evidence="2 3">
    <name type="scientific">Paenalcaligenes hominis</name>
    <dbReference type="NCBI Taxonomy" id="643674"/>
    <lineage>
        <taxon>Bacteria</taxon>
        <taxon>Pseudomonadati</taxon>
        <taxon>Pseudomonadota</taxon>
        <taxon>Betaproteobacteria</taxon>
        <taxon>Burkholderiales</taxon>
        <taxon>Alcaligenaceae</taxon>
        <taxon>Paenalcaligenes</taxon>
    </lineage>
</organism>
<sequence length="359" mass="40267">MKTKNNVSYPLGDVKPDPGQLQAIADGVYWLRMPLPFALDHINLWLIEDEIAGRKGWTLVDTGIARPEVQHLWRQIEAEQLQGLPILRVMVTHMHPDHVGLAQWLCERWHAPLFMSLSDYALACLWSRPVSVETPLGATGGEAAALHFARHGLTAPEAQAQIKQRSSYYSDLVLPLPAQFNRLMHNEVIQIAGRAWRCIVGQGHAPEHIALYCAELNCLVSGDMVLPTISTNVSVFAYEPEANPLALYLDSLGYYLDLPSDTLVLPSHGKPFYGLHERVQYLHQHHAERLTETLAACQAPDGCSAADLIPVLFKRQLDMHQLTFAMGEAIAHLHCLYFQGQLQRQVDSQGVYKFYATIR</sequence>
<dbReference type="Pfam" id="PF21221">
    <property type="entry name" value="B_lactamase-like_C"/>
    <property type="match status" value="1"/>
</dbReference>
<dbReference type="STRING" id="643674.PAEH1_08545"/>
<protein>
    <submittedName>
        <fullName evidence="2">Zn-dependent hydrolase</fullName>
    </submittedName>
</protein>
<dbReference type="PANTHER" id="PTHR23131">
    <property type="entry name" value="ENDORIBONUCLEASE LACTB2"/>
    <property type="match status" value="1"/>
</dbReference>
<dbReference type="InterPro" id="IPR050662">
    <property type="entry name" value="Sec-metab_biosynth-thioest"/>
</dbReference>
<dbReference type="Gene3D" id="1.10.10.10">
    <property type="entry name" value="Winged helix-like DNA-binding domain superfamily/Winged helix DNA-binding domain"/>
    <property type="match status" value="1"/>
</dbReference>
<proteinExistence type="predicted"/>
<dbReference type="OrthoDB" id="2971563at2"/>
<evidence type="ECO:0000313" key="3">
    <source>
        <dbReference type="Proteomes" id="UP000189369"/>
    </source>
</evidence>
<dbReference type="Gene3D" id="3.60.15.10">
    <property type="entry name" value="Ribonuclease Z/Hydroxyacylglutathione hydrolase-like"/>
    <property type="match status" value="1"/>
</dbReference>
<dbReference type="InterPro" id="IPR036388">
    <property type="entry name" value="WH-like_DNA-bd_sf"/>
</dbReference>
<evidence type="ECO:0000259" key="1">
    <source>
        <dbReference type="SMART" id="SM00849"/>
    </source>
</evidence>
<dbReference type="KEGG" id="phn:PAEH1_08545"/>
<dbReference type="Pfam" id="PF00753">
    <property type="entry name" value="Lactamase_B"/>
    <property type="match status" value="1"/>
</dbReference>
<keyword evidence="2" id="KW-0378">Hydrolase</keyword>
<dbReference type="InterPro" id="IPR036866">
    <property type="entry name" value="RibonucZ/Hydroxyglut_hydro"/>
</dbReference>
<gene>
    <name evidence="2" type="ORF">PAEH1_08545</name>
</gene>
<accession>A0A1U9K0N5</accession>
<evidence type="ECO:0000313" key="2">
    <source>
        <dbReference type="EMBL" id="AQS51600.1"/>
    </source>
</evidence>
<dbReference type="SMART" id="SM00849">
    <property type="entry name" value="Lactamase_B"/>
    <property type="match status" value="1"/>
</dbReference>
<dbReference type="AlphaFoldDB" id="A0A1U9K0N5"/>
<name>A0A1U9K0N5_9BURK</name>